<dbReference type="GO" id="GO:0004832">
    <property type="term" value="F:valine-tRNA ligase activity"/>
    <property type="evidence" value="ECO:0007669"/>
    <property type="project" value="UniProtKB-EC"/>
</dbReference>
<keyword evidence="6" id="KW-0030">Aminoacyl-tRNA synthetase</keyword>
<gene>
    <name evidence="10" type="ORF">LCGC14_2471950</name>
</gene>
<sequence>MISSWPELDKRRINAKIEKEMALVIEVTTSIRNIRSEMGIAPQKKIEAFLKIRKKDQLKTIDANATYIRNLARVSRIEMGPDVGKPISSASAVIGEIEIWVPLKGLIDLNKERKRIMRQISRIEEELKRAQASVEATGTGETGGIGSQGGEPRT</sequence>
<name>A0A0F9BA31_9ZZZZ</name>
<accession>A0A0F9BA31</accession>
<evidence type="ECO:0000256" key="1">
    <source>
        <dbReference type="ARBA" id="ARBA00013169"/>
    </source>
</evidence>
<keyword evidence="5" id="KW-0648">Protein biosynthesis</keyword>
<comment type="catalytic activity">
    <reaction evidence="8">
        <text>tRNA(Val) + L-valine + ATP = L-valyl-tRNA(Val) + AMP + diphosphate</text>
        <dbReference type="Rhea" id="RHEA:10704"/>
        <dbReference type="Rhea" id="RHEA-COMP:9672"/>
        <dbReference type="Rhea" id="RHEA-COMP:9708"/>
        <dbReference type="ChEBI" id="CHEBI:30616"/>
        <dbReference type="ChEBI" id="CHEBI:33019"/>
        <dbReference type="ChEBI" id="CHEBI:57762"/>
        <dbReference type="ChEBI" id="CHEBI:78442"/>
        <dbReference type="ChEBI" id="CHEBI:78537"/>
        <dbReference type="ChEBI" id="CHEBI:456215"/>
        <dbReference type="EC" id="6.1.1.9"/>
    </reaction>
</comment>
<feature type="compositionally biased region" description="Gly residues" evidence="9">
    <location>
        <begin position="140"/>
        <end position="154"/>
    </location>
</feature>
<reference evidence="10" key="1">
    <citation type="journal article" date="2015" name="Nature">
        <title>Complex archaea that bridge the gap between prokaryotes and eukaryotes.</title>
        <authorList>
            <person name="Spang A."/>
            <person name="Saw J.H."/>
            <person name="Jorgensen S.L."/>
            <person name="Zaremba-Niedzwiedzka K."/>
            <person name="Martijn J."/>
            <person name="Lind A.E."/>
            <person name="van Eijk R."/>
            <person name="Schleper C."/>
            <person name="Guy L."/>
            <person name="Ettema T.J."/>
        </authorList>
    </citation>
    <scope>NUCLEOTIDE SEQUENCE</scope>
</reference>
<dbReference type="GO" id="GO:0005524">
    <property type="term" value="F:ATP binding"/>
    <property type="evidence" value="ECO:0007669"/>
    <property type="project" value="UniProtKB-KW"/>
</dbReference>
<dbReference type="GO" id="GO:0006438">
    <property type="term" value="P:valyl-tRNA aminoacylation"/>
    <property type="evidence" value="ECO:0007669"/>
    <property type="project" value="InterPro"/>
</dbReference>
<dbReference type="PANTHER" id="PTHR11946:SF93">
    <property type="entry name" value="VALINE--TRNA LIGASE, CHLOROPLASTIC_MITOCHONDRIAL 2"/>
    <property type="match status" value="1"/>
</dbReference>
<evidence type="ECO:0000256" key="6">
    <source>
        <dbReference type="ARBA" id="ARBA00023146"/>
    </source>
</evidence>
<evidence type="ECO:0000256" key="2">
    <source>
        <dbReference type="ARBA" id="ARBA00022598"/>
    </source>
</evidence>
<dbReference type="PANTHER" id="PTHR11946">
    <property type="entry name" value="VALYL-TRNA SYNTHETASES"/>
    <property type="match status" value="1"/>
</dbReference>
<dbReference type="SUPFAM" id="SSF47323">
    <property type="entry name" value="Anticodon-binding domain of a subclass of class I aminoacyl-tRNA synthetases"/>
    <property type="match status" value="1"/>
</dbReference>
<keyword evidence="3" id="KW-0547">Nucleotide-binding</keyword>
<dbReference type="EC" id="6.1.1.9" evidence="1"/>
<evidence type="ECO:0000256" key="3">
    <source>
        <dbReference type="ARBA" id="ARBA00022741"/>
    </source>
</evidence>
<evidence type="ECO:0000256" key="7">
    <source>
        <dbReference type="ARBA" id="ARBA00029936"/>
    </source>
</evidence>
<evidence type="ECO:0000256" key="4">
    <source>
        <dbReference type="ARBA" id="ARBA00022840"/>
    </source>
</evidence>
<organism evidence="10">
    <name type="scientific">marine sediment metagenome</name>
    <dbReference type="NCBI Taxonomy" id="412755"/>
    <lineage>
        <taxon>unclassified sequences</taxon>
        <taxon>metagenomes</taxon>
        <taxon>ecological metagenomes</taxon>
    </lineage>
</organism>
<dbReference type="Gene3D" id="1.10.730.10">
    <property type="entry name" value="Isoleucyl-tRNA Synthetase, Domain 1"/>
    <property type="match status" value="1"/>
</dbReference>
<proteinExistence type="predicted"/>
<keyword evidence="4" id="KW-0067">ATP-binding</keyword>
<feature type="region of interest" description="Disordered" evidence="9">
    <location>
        <begin position="131"/>
        <end position="154"/>
    </location>
</feature>
<dbReference type="GO" id="GO:0005829">
    <property type="term" value="C:cytosol"/>
    <property type="evidence" value="ECO:0007669"/>
    <property type="project" value="TreeGrafter"/>
</dbReference>
<dbReference type="InterPro" id="IPR002303">
    <property type="entry name" value="Valyl-tRNA_ligase"/>
</dbReference>
<dbReference type="EMBL" id="LAZR01038733">
    <property type="protein sequence ID" value="KKL18794.1"/>
    <property type="molecule type" value="Genomic_DNA"/>
</dbReference>
<comment type="caution">
    <text evidence="10">The sequence shown here is derived from an EMBL/GenBank/DDBJ whole genome shotgun (WGS) entry which is preliminary data.</text>
</comment>
<dbReference type="InterPro" id="IPR009080">
    <property type="entry name" value="tRNAsynth_Ia_anticodon-bd"/>
</dbReference>
<evidence type="ECO:0000313" key="10">
    <source>
        <dbReference type="EMBL" id="KKL18794.1"/>
    </source>
</evidence>
<dbReference type="InterPro" id="IPR037118">
    <property type="entry name" value="Val-tRNA_synth_C_sf"/>
</dbReference>
<evidence type="ECO:0000256" key="9">
    <source>
        <dbReference type="SAM" id="MobiDB-lite"/>
    </source>
</evidence>
<evidence type="ECO:0000256" key="5">
    <source>
        <dbReference type="ARBA" id="ARBA00022917"/>
    </source>
</evidence>
<feature type="non-terminal residue" evidence="10">
    <location>
        <position position="154"/>
    </location>
</feature>
<protein>
    <recommendedName>
        <fullName evidence="1">valine--tRNA ligase</fullName>
        <ecNumber evidence="1">6.1.1.9</ecNumber>
    </recommendedName>
    <alternativeName>
        <fullName evidence="7">Valyl-tRNA synthetase</fullName>
    </alternativeName>
</protein>
<dbReference type="AlphaFoldDB" id="A0A0F9BA31"/>
<evidence type="ECO:0000256" key="8">
    <source>
        <dbReference type="ARBA" id="ARBA00047552"/>
    </source>
</evidence>
<dbReference type="Gene3D" id="1.10.287.380">
    <property type="entry name" value="Valyl-tRNA synthetase, C-terminal domain"/>
    <property type="match status" value="1"/>
</dbReference>
<keyword evidence="2" id="KW-0436">Ligase</keyword>